<protein>
    <submittedName>
        <fullName evidence="2">Uncharacterized protein</fullName>
    </submittedName>
</protein>
<dbReference type="AlphaFoldDB" id="A0A316HTM5"/>
<dbReference type="Proteomes" id="UP000246005">
    <property type="component" value="Unassembled WGS sequence"/>
</dbReference>
<feature type="region of interest" description="Disordered" evidence="1">
    <location>
        <begin position="1"/>
        <end position="31"/>
    </location>
</feature>
<name>A0A316HTM5_9PSEU</name>
<reference evidence="2 3" key="1">
    <citation type="submission" date="2018-05" db="EMBL/GenBank/DDBJ databases">
        <title>Genomic Encyclopedia of Type Strains, Phase IV (KMG-IV): sequencing the most valuable type-strain genomes for metagenomic binning, comparative biology and taxonomic classification.</title>
        <authorList>
            <person name="Goeker M."/>
        </authorList>
    </citation>
    <scope>NUCLEOTIDE SEQUENCE [LARGE SCALE GENOMIC DNA]</scope>
    <source>
        <strain evidence="2 3">DSM 45480</strain>
    </source>
</reference>
<proteinExistence type="predicted"/>
<comment type="caution">
    <text evidence="2">The sequence shown here is derived from an EMBL/GenBank/DDBJ whole genome shotgun (WGS) entry which is preliminary data.</text>
</comment>
<evidence type="ECO:0000256" key="1">
    <source>
        <dbReference type="SAM" id="MobiDB-lite"/>
    </source>
</evidence>
<dbReference type="EMBL" id="QGHB01000011">
    <property type="protein sequence ID" value="PWK83400.1"/>
    <property type="molecule type" value="Genomic_DNA"/>
</dbReference>
<evidence type="ECO:0000313" key="2">
    <source>
        <dbReference type="EMBL" id="PWK83400.1"/>
    </source>
</evidence>
<gene>
    <name evidence="2" type="ORF">C8D88_111285</name>
</gene>
<sequence length="62" mass="6477">MTPNQPVRLPMTSPAEGARAPHTPAGVGPVAGQPISQVDFFRHMPTGGATVFLRPAEVAQND</sequence>
<organism evidence="2 3">
    <name type="scientific">Lentzea atacamensis</name>
    <dbReference type="NCBI Taxonomy" id="531938"/>
    <lineage>
        <taxon>Bacteria</taxon>
        <taxon>Bacillati</taxon>
        <taxon>Actinomycetota</taxon>
        <taxon>Actinomycetes</taxon>
        <taxon>Pseudonocardiales</taxon>
        <taxon>Pseudonocardiaceae</taxon>
        <taxon>Lentzea</taxon>
    </lineage>
</organism>
<evidence type="ECO:0000313" key="3">
    <source>
        <dbReference type="Proteomes" id="UP000246005"/>
    </source>
</evidence>
<accession>A0A316HTM5</accession>